<keyword evidence="4 6" id="KW-0472">Membrane</keyword>
<accession>Q7QE13</accession>
<dbReference type="PANTHER" id="PTHR22950">
    <property type="entry name" value="AMINO ACID TRANSPORTER"/>
    <property type="match status" value="1"/>
</dbReference>
<dbReference type="PANTHER" id="PTHR22950:SF494">
    <property type="entry name" value="GH04538P"/>
    <property type="match status" value="1"/>
</dbReference>
<evidence type="ECO:0000313" key="8">
    <source>
        <dbReference type="EMBL" id="EAA07041.4"/>
    </source>
</evidence>
<evidence type="ECO:0000256" key="6">
    <source>
        <dbReference type="SAM" id="Phobius"/>
    </source>
</evidence>
<dbReference type="PaxDb" id="7165-AGAP010701-PA"/>
<feature type="transmembrane region" description="Helical" evidence="6">
    <location>
        <begin position="280"/>
        <end position="305"/>
    </location>
</feature>
<dbReference type="Pfam" id="PF01490">
    <property type="entry name" value="Aa_trans"/>
    <property type="match status" value="1"/>
</dbReference>
<keyword evidence="2 6" id="KW-0812">Transmembrane</keyword>
<reference evidence="8" key="3">
    <citation type="journal article" date="2004" name="Trends Parasitol.">
        <title>The Anopheles gambiae genome: an update.</title>
        <authorList>
            <person name="Mongin E."/>
            <person name="Louis C."/>
            <person name="Holt R.A."/>
            <person name="Birney E."/>
            <person name="Collins F.H."/>
        </authorList>
    </citation>
    <scope>NUCLEOTIDE SEQUENCE</scope>
    <source>
        <strain evidence="8">PEST</strain>
    </source>
</reference>
<evidence type="ECO:0000259" key="7">
    <source>
        <dbReference type="Pfam" id="PF01490"/>
    </source>
</evidence>
<feature type="transmembrane region" description="Helical" evidence="6">
    <location>
        <begin position="83"/>
        <end position="104"/>
    </location>
</feature>
<feature type="transmembrane region" description="Helical" evidence="6">
    <location>
        <begin position="250"/>
        <end position="268"/>
    </location>
</feature>
<evidence type="ECO:0000256" key="5">
    <source>
        <dbReference type="SAM" id="MobiDB-lite"/>
    </source>
</evidence>
<protein>
    <submittedName>
        <fullName evidence="8">AGAP010701-PA</fullName>
    </submittedName>
</protein>
<reference evidence="8" key="1">
    <citation type="journal article" date="2002" name="Science">
        <title>The genome sequence of the malaria mosquito Anopheles gambiae.</title>
        <authorList>
            <person name="Holt R.A."/>
            <person name="Subramanian G.M."/>
            <person name="Halpern A."/>
            <person name="Sutton G.G."/>
            <person name="Charlab R."/>
            <person name="Nusskern D.R."/>
            <person name="Wincker P."/>
            <person name="Clark A.G."/>
            <person name="Ribeiro J.M."/>
            <person name="Wides R."/>
            <person name="Salzberg S.L."/>
            <person name="Loftus B."/>
            <person name="Yandell M."/>
            <person name="Majoros W.H."/>
            <person name="Rusch D.B."/>
            <person name="Lai Z."/>
            <person name="Kraft C.L."/>
            <person name="Abril J.F."/>
            <person name="Anthouard V."/>
            <person name="Arensburger P."/>
            <person name="Atkinson P.W."/>
            <person name="Baden H."/>
            <person name="de Berardinis V."/>
            <person name="Baldwin D."/>
            <person name="Benes V."/>
            <person name="Biedler J."/>
            <person name="Blass C."/>
            <person name="Bolanos R."/>
            <person name="Boscus D."/>
            <person name="Barnstead M."/>
            <person name="Cai S."/>
            <person name="Center A."/>
            <person name="Chaturverdi K."/>
            <person name="Christophides G.K."/>
            <person name="Chrystal M.A."/>
            <person name="Clamp M."/>
            <person name="Cravchik A."/>
            <person name="Curwen V."/>
            <person name="Dana A."/>
            <person name="Delcher A."/>
            <person name="Dew I."/>
            <person name="Evans C.A."/>
            <person name="Flanigan M."/>
            <person name="Grundschober-Freimoser A."/>
            <person name="Friedli L."/>
            <person name="Gu Z."/>
            <person name="Guan P."/>
            <person name="Guigo R."/>
            <person name="Hillenmeyer M.E."/>
            <person name="Hladun S.L."/>
            <person name="Hogan J.R."/>
            <person name="Hong Y.S."/>
            <person name="Hoover J."/>
            <person name="Jaillon O."/>
            <person name="Ke Z."/>
            <person name="Kodira C."/>
            <person name="Kokoza E."/>
            <person name="Koutsos A."/>
            <person name="Letunic I."/>
            <person name="Levitsky A."/>
            <person name="Liang Y."/>
            <person name="Lin J.J."/>
            <person name="Lobo N.F."/>
            <person name="Lopez J.R."/>
            <person name="Malek J.A."/>
            <person name="McIntosh T.C."/>
            <person name="Meister S."/>
            <person name="Miller J."/>
            <person name="Mobarry C."/>
            <person name="Mongin E."/>
            <person name="Murphy S.D."/>
            <person name="O'Brochta D.A."/>
            <person name="Pfannkoch C."/>
            <person name="Qi R."/>
            <person name="Regier M.A."/>
            <person name="Remington K."/>
            <person name="Shao H."/>
            <person name="Sharakhova M.V."/>
            <person name="Sitter C.D."/>
            <person name="Shetty J."/>
            <person name="Smith T.J."/>
            <person name="Strong R."/>
            <person name="Sun J."/>
            <person name="Thomasova D."/>
            <person name="Ton L.Q."/>
            <person name="Topalis P."/>
            <person name="Tu Z."/>
            <person name="Unger M.F."/>
            <person name="Walenz B."/>
            <person name="Wang A."/>
            <person name="Wang J."/>
            <person name="Wang M."/>
            <person name="Wang X."/>
            <person name="Woodford K.J."/>
            <person name="Wortman J.R."/>
            <person name="Wu M."/>
            <person name="Yao A."/>
            <person name="Zdobnov E.M."/>
            <person name="Zhang H."/>
            <person name="Zhao Q."/>
            <person name="Zhao S."/>
            <person name="Zhu S.C."/>
            <person name="Zhimulev I."/>
            <person name="Coluzzi M."/>
            <person name="della Torre A."/>
            <person name="Roth C.W."/>
            <person name="Louis C."/>
            <person name="Kalush F."/>
            <person name="Mural R.J."/>
            <person name="Myers E.W."/>
            <person name="Adams M.D."/>
            <person name="Smith H.O."/>
            <person name="Broder S."/>
            <person name="Gardner M.J."/>
            <person name="Fraser C.M."/>
            <person name="Birney E."/>
            <person name="Bork P."/>
            <person name="Brey P.T."/>
            <person name="Venter J.C."/>
            <person name="Weissenbach J."/>
            <person name="Kafatos F.C."/>
            <person name="Collins F.H."/>
            <person name="Hoffman S.L."/>
        </authorList>
    </citation>
    <scope>NUCLEOTIDE SEQUENCE [LARGE SCALE GENOMIC DNA]</scope>
    <source>
        <strain evidence="8">PEST</strain>
    </source>
</reference>
<feature type="region of interest" description="Disordered" evidence="5">
    <location>
        <begin position="1"/>
        <end position="20"/>
    </location>
</feature>
<feature type="domain" description="Amino acid transporter transmembrane" evidence="7">
    <location>
        <begin position="52"/>
        <end position="454"/>
    </location>
</feature>
<comment type="subcellular location">
    <subcellularLocation>
        <location evidence="1">Membrane</location>
        <topology evidence="1">Multi-pass membrane protein</topology>
    </subcellularLocation>
</comment>
<feature type="transmembrane region" description="Helical" evidence="6">
    <location>
        <begin position="182"/>
        <end position="199"/>
    </location>
</feature>
<feature type="transmembrane region" description="Helical" evidence="6">
    <location>
        <begin position="436"/>
        <end position="454"/>
    </location>
</feature>
<dbReference type="VEuPathDB" id="VectorBase:AGAMI1_002395"/>
<proteinExistence type="predicted"/>
<gene>
    <name evidence="8" type="ORF">AgaP_AGAP010701</name>
</gene>
<keyword evidence="3 6" id="KW-1133">Transmembrane helix</keyword>
<feature type="compositionally biased region" description="Basic and acidic residues" evidence="5">
    <location>
        <begin position="1"/>
        <end position="10"/>
    </location>
</feature>
<dbReference type="HOGENOM" id="CLU_009646_0_1_1"/>
<evidence type="ECO:0000256" key="2">
    <source>
        <dbReference type="ARBA" id="ARBA00022692"/>
    </source>
</evidence>
<reference evidence="8" key="4">
    <citation type="journal article" date="2007" name="Genome Biol.">
        <title>Update of the Anopheles gambiae PEST genome assembly.</title>
        <authorList>
            <person name="Sharakhova M.V."/>
            <person name="Hammond M.P."/>
            <person name="Lobo N.F."/>
            <person name="Krzywinski J."/>
            <person name="Unger M.F."/>
            <person name="Hillenmeyer M.E."/>
            <person name="Bruggner R.V."/>
            <person name="Birney E."/>
            <person name="Collins F.H."/>
        </authorList>
    </citation>
    <scope>NUCLEOTIDE SEQUENCE</scope>
    <source>
        <strain evidence="8">PEST</strain>
    </source>
</reference>
<reference evidence="8" key="2">
    <citation type="submission" date="2002-03" db="EMBL/GenBank/DDBJ databases">
        <authorList>
            <consortium name="The Anopheles Genome Sequencing Consortium"/>
        </authorList>
    </citation>
    <scope>NUCLEOTIDE SEQUENCE</scope>
    <source>
        <strain evidence="8">PEST</strain>
    </source>
</reference>
<organism evidence="8">
    <name type="scientific">Anopheles gambiae</name>
    <name type="common">African malaria mosquito</name>
    <dbReference type="NCBI Taxonomy" id="7165"/>
    <lineage>
        <taxon>Eukaryota</taxon>
        <taxon>Metazoa</taxon>
        <taxon>Ecdysozoa</taxon>
        <taxon>Arthropoda</taxon>
        <taxon>Hexapoda</taxon>
        <taxon>Insecta</taxon>
        <taxon>Pterygota</taxon>
        <taxon>Neoptera</taxon>
        <taxon>Endopterygota</taxon>
        <taxon>Diptera</taxon>
        <taxon>Nematocera</taxon>
        <taxon>Culicoidea</taxon>
        <taxon>Culicidae</taxon>
        <taxon>Anophelinae</taxon>
        <taxon>Anopheles</taxon>
    </lineage>
</organism>
<dbReference type="VEuPathDB" id="VectorBase:AGAP029719"/>
<dbReference type="GO" id="GO:0016020">
    <property type="term" value="C:membrane"/>
    <property type="evidence" value="ECO:0007669"/>
    <property type="project" value="UniProtKB-SubCell"/>
</dbReference>
<reference evidence="8" key="5">
    <citation type="submission" date="2011-05" db="EMBL/GenBank/DDBJ databases">
        <authorList>
            <consortium name="VectorBase"/>
        </authorList>
    </citation>
    <scope>NUCLEOTIDE SEQUENCE</scope>
    <source>
        <strain evidence="8">PEST</strain>
    </source>
</reference>
<evidence type="ECO:0000256" key="4">
    <source>
        <dbReference type="ARBA" id="ARBA00023136"/>
    </source>
</evidence>
<dbReference type="AlphaFoldDB" id="Q7QE13"/>
<feature type="transmembrane region" description="Helical" evidence="6">
    <location>
        <begin position="393"/>
        <end position="416"/>
    </location>
</feature>
<feature type="transmembrane region" description="Helical" evidence="6">
    <location>
        <begin position="146"/>
        <end position="170"/>
    </location>
</feature>
<dbReference type="PhylomeDB" id="Q7QE13"/>
<comment type="caution">
    <text evidence="8">The sequence shown here is derived from an EMBL/GenBank/DDBJ whole genome shotgun (WGS) entry which is preliminary data.</text>
</comment>
<dbReference type="eggNOG" id="KOG1304">
    <property type="taxonomic scope" value="Eukaryota"/>
</dbReference>
<sequence>MGEEKVKDDPSAPSAPGYSVGDFNSTTKLAESQIISDAEYNPFEHRQIDKPNSTTGSLIHLLKSSLGTGILAMPVAFKNAGLLFGAIGTVIIGLICTHCVHILVSTSQKSCKRTRVPVLGFSETAQSVFRHGPAPTQRLANAAKAYIDYSLLIVSFFSVCVYLLFIATTLRDVINNELGIDWDTRIYILLTAVPLIFVTQVRDLRYLVPFSALANTLILVTFGITLYYIFRESIDLSNRELFPEITALPSFFGTVVYAVEGIGVVLPVENKMKHPQHFLACPGVVSIVLSFITVLYNVTGFFGYARYGPGTRASVTLNLPSEEKLAVSTQLLAALAILFTLGIYYYVPMDILWRKVKHYFPVERHNIAQIGIRFGILVAMTGLALGVPELEPFIGLVGSICSATLGLLTPIVLDTVLRWSTPGAFGVFRWRMVKNVILMAFGLFILVVGTYFSIKDIVEIYG</sequence>
<feature type="transmembrane region" description="Helical" evidence="6">
    <location>
        <begin position="325"/>
        <end position="347"/>
    </location>
</feature>
<dbReference type="EMBL" id="AAAB01008848">
    <property type="protein sequence ID" value="EAA07041.4"/>
    <property type="molecule type" value="Genomic_DNA"/>
</dbReference>
<feature type="transmembrane region" description="Helical" evidence="6">
    <location>
        <begin position="206"/>
        <end position="230"/>
    </location>
</feature>
<feature type="transmembrane region" description="Helical" evidence="6">
    <location>
        <begin position="367"/>
        <end position="387"/>
    </location>
</feature>
<evidence type="ECO:0000256" key="1">
    <source>
        <dbReference type="ARBA" id="ARBA00004141"/>
    </source>
</evidence>
<dbReference type="InterPro" id="IPR013057">
    <property type="entry name" value="AA_transpt_TM"/>
</dbReference>
<evidence type="ECO:0000256" key="3">
    <source>
        <dbReference type="ARBA" id="ARBA00022989"/>
    </source>
</evidence>
<name>Q7QE13_ANOGA</name>